<keyword evidence="1" id="KW-0418">Kinase</keyword>
<accession>A0ABV8C3I9</accession>
<dbReference type="PANTHER" id="PTHR35526">
    <property type="entry name" value="ANTI-SIGMA-F FACTOR RSBW-RELATED"/>
    <property type="match status" value="1"/>
</dbReference>
<dbReference type="CDD" id="cd16936">
    <property type="entry name" value="HATPase_RsbW-like"/>
    <property type="match status" value="1"/>
</dbReference>
<feature type="domain" description="Histidine kinase/HSP90-like ATPase" evidence="2">
    <location>
        <begin position="48"/>
        <end position="140"/>
    </location>
</feature>
<evidence type="ECO:0000313" key="4">
    <source>
        <dbReference type="Proteomes" id="UP001595690"/>
    </source>
</evidence>
<dbReference type="RefSeq" id="WP_382378083.1">
    <property type="nucleotide sequence ID" value="NZ_JBHRZI010000029.1"/>
</dbReference>
<keyword evidence="3" id="KW-0067">ATP-binding</keyword>
<sequence length="166" mass="18134">MRVDRPQSGTRQRARACTETLEGLVTASFNGHRGFVLTVDLSSDATPSLGDLRRSVRQSLSHLDTDCVEDAELLVTELVSNANDHGRPPVKLRLCQLPNSLLHIDVEDSDRTHLPRLRASAPGGERGRGLVLVDQLSHGWGFNVTATNKVVWAEMNCRESSPAGQS</sequence>
<dbReference type="PANTHER" id="PTHR35526:SF3">
    <property type="entry name" value="ANTI-SIGMA-F FACTOR RSBW"/>
    <property type="match status" value="1"/>
</dbReference>
<evidence type="ECO:0000313" key="3">
    <source>
        <dbReference type="EMBL" id="MFC3896436.1"/>
    </source>
</evidence>
<dbReference type="EMBL" id="JBHRZI010000029">
    <property type="protein sequence ID" value="MFC3896436.1"/>
    <property type="molecule type" value="Genomic_DNA"/>
</dbReference>
<keyword evidence="1" id="KW-0723">Serine/threonine-protein kinase</keyword>
<dbReference type="Pfam" id="PF13581">
    <property type="entry name" value="HATPase_c_2"/>
    <property type="match status" value="1"/>
</dbReference>
<keyword evidence="1" id="KW-0808">Transferase</keyword>
<dbReference type="InterPro" id="IPR036890">
    <property type="entry name" value="HATPase_C_sf"/>
</dbReference>
<name>A0ABV8C3I9_9PSEU</name>
<reference evidence="4" key="1">
    <citation type="journal article" date="2019" name="Int. J. Syst. Evol. Microbiol.">
        <title>The Global Catalogue of Microorganisms (GCM) 10K type strain sequencing project: providing services to taxonomists for standard genome sequencing and annotation.</title>
        <authorList>
            <consortium name="The Broad Institute Genomics Platform"/>
            <consortium name="The Broad Institute Genome Sequencing Center for Infectious Disease"/>
            <person name="Wu L."/>
            <person name="Ma J."/>
        </authorList>
    </citation>
    <scope>NUCLEOTIDE SEQUENCE [LARGE SCALE GENOMIC DNA]</scope>
    <source>
        <strain evidence="4">CGMCC 4.7405</strain>
    </source>
</reference>
<organism evidence="3 4">
    <name type="scientific">Lentzea rhizosphaerae</name>
    <dbReference type="NCBI Taxonomy" id="2041025"/>
    <lineage>
        <taxon>Bacteria</taxon>
        <taxon>Bacillati</taxon>
        <taxon>Actinomycetota</taxon>
        <taxon>Actinomycetes</taxon>
        <taxon>Pseudonocardiales</taxon>
        <taxon>Pseudonocardiaceae</taxon>
        <taxon>Lentzea</taxon>
    </lineage>
</organism>
<dbReference type="InterPro" id="IPR003594">
    <property type="entry name" value="HATPase_dom"/>
</dbReference>
<proteinExistence type="predicted"/>
<keyword evidence="3" id="KW-0547">Nucleotide-binding</keyword>
<dbReference type="Proteomes" id="UP001595690">
    <property type="component" value="Unassembled WGS sequence"/>
</dbReference>
<gene>
    <name evidence="3" type="ORF">ACFOWZ_33600</name>
</gene>
<dbReference type="GO" id="GO:0005524">
    <property type="term" value="F:ATP binding"/>
    <property type="evidence" value="ECO:0007669"/>
    <property type="project" value="UniProtKB-KW"/>
</dbReference>
<evidence type="ECO:0000256" key="1">
    <source>
        <dbReference type="ARBA" id="ARBA00022527"/>
    </source>
</evidence>
<dbReference type="Gene3D" id="3.30.565.10">
    <property type="entry name" value="Histidine kinase-like ATPase, C-terminal domain"/>
    <property type="match status" value="1"/>
</dbReference>
<dbReference type="SUPFAM" id="SSF55874">
    <property type="entry name" value="ATPase domain of HSP90 chaperone/DNA topoisomerase II/histidine kinase"/>
    <property type="match status" value="1"/>
</dbReference>
<protein>
    <submittedName>
        <fullName evidence="3">ATP-binding protein</fullName>
    </submittedName>
</protein>
<keyword evidence="4" id="KW-1185">Reference proteome</keyword>
<comment type="caution">
    <text evidence="3">The sequence shown here is derived from an EMBL/GenBank/DDBJ whole genome shotgun (WGS) entry which is preliminary data.</text>
</comment>
<dbReference type="InterPro" id="IPR050267">
    <property type="entry name" value="Anti-sigma-factor_SerPK"/>
</dbReference>
<evidence type="ECO:0000259" key="2">
    <source>
        <dbReference type="Pfam" id="PF13581"/>
    </source>
</evidence>